<sequence length="788" mass="90257">MGRINSKYIYKTTPVCDRSAEVRGSDYRFTVLTPRLIRMEYNKDGYFEDGATQTVINRRFDVPEFGVSHKNGALKISTSEIELTYYGGEFTKNSLSAKFKSSGRYEWHFGDDEFNLKGTARTLDTVDGECELENGIMSPCTMTVLDDSRSLIIADDGWVDLRKSFGSDMYLFAYRKDYKAALKDFCKLTGRTPMIPRYALGNWWSRFYKYTQEEYEQLMLRFERESLPFSVAVIDMDWHYTDIKPEYGSGWTGFSWNRELFPDHRAFLGFLNEHGLKATLNLHPAEGVAAHEDAYEKMAESMNVKNGEPVEFDITDPEFVEKYFDILLHPMEKDGVAFWWMDWQQGNTTGTPGLDPLWMLNHFHFVDMKNRNVRPMIFSRYSGPGSHRYPVGFSGDTYATWASLDFQPYFTSAASNIGYGWWSHDIGGHMFGYRDDEMAVRWVQFGVFSPIMRLHSMCNDFQSKEPWQYNKLAEDVIGSFLRLRHALIPYLYTMNYRAYSESLPLIEPLYYESENDGAYNVNRNEYYFGSEMIVSPITSKGDGVTCMGNVNTYLPEGMWFDFFSGDCYGGGTYKMYRQQSAIPVLVRAGGIIPLDGDGVRNLTNNPSRLELHIFPCADNTFELYEDDGCSTDYENGVCVKTKFSLSFGGTVRFAIGAPQGSDELKIKDRKYKLVFRQLSDSQNISVTENGKKKEFAKSYKNNSLIIELEKVNGDVLVSIETTTALNSVYDNVFNILLRAQWANAQKEEIFNKLKQTKNAAAFLCELAATDIDRNLFNALAEAVGTNEL</sequence>
<dbReference type="InterPro" id="IPR051816">
    <property type="entry name" value="Glycosyl_Hydrolase_31"/>
</dbReference>
<dbReference type="GO" id="GO:0004553">
    <property type="term" value="F:hydrolase activity, hydrolyzing O-glycosyl compounds"/>
    <property type="evidence" value="ECO:0007669"/>
    <property type="project" value="InterPro"/>
</dbReference>
<dbReference type="InterPro" id="IPR033403">
    <property type="entry name" value="DUF5110"/>
</dbReference>
<organism evidence="6 7">
    <name type="scientific">Candidatus Ornithomonoglobus intestinigallinarum</name>
    <dbReference type="NCBI Taxonomy" id="2840894"/>
    <lineage>
        <taxon>Bacteria</taxon>
        <taxon>Bacillati</taxon>
        <taxon>Bacillota</taxon>
        <taxon>Clostridia</taxon>
        <taxon>Candidatus Ornithomonoglobus</taxon>
    </lineage>
</organism>
<dbReference type="SUPFAM" id="SSF51445">
    <property type="entry name" value="(Trans)glycosidases"/>
    <property type="match status" value="1"/>
</dbReference>
<keyword evidence="2" id="KW-0326">Glycosidase</keyword>
<name>A0A9D1H2B7_9FIRM</name>
<dbReference type="Pfam" id="PF21365">
    <property type="entry name" value="Glyco_hydro_31_3rd"/>
    <property type="match status" value="1"/>
</dbReference>
<feature type="domain" description="Glycosyl hydrolase family 31 C-terminal" evidence="5">
    <location>
        <begin position="503"/>
        <end position="592"/>
    </location>
</feature>
<gene>
    <name evidence="6" type="ORF">IAA60_01665</name>
</gene>
<dbReference type="InterPro" id="IPR017853">
    <property type="entry name" value="GH"/>
</dbReference>
<dbReference type="Pfam" id="PF17137">
    <property type="entry name" value="DUF5110"/>
    <property type="match status" value="1"/>
</dbReference>
<evidence type="ECO:0000313" key="7">
    <source>
        <dbReference type="Proteomes" id="UP000824165"/>
    </source>
</evidence>
<evidence type="ECO:0000259" key="5">
    <source>
        <dbReference type="Pfam" id="PF21365"/>
    </source>
</evidence>
<evidence type="ECO:0000259" key="4">
    <source>
        <dbReference type="Pfam" id="PF17137"/>
    </source>
</evidence>
<dbReference type="PANTHER" id="PTHR43863:SF2">
    <property type="entry name" value="MALTASE-GLUCOAMYLASE"/>
    <property type="match status" value="1"/>
</dbReference>
<keyword evidence="2" id="KW-0378">Hydrolase</keyword>
<dbReference type="InterPro" id="IPR013780">
    <property type="entry name" value="Glyco_hydro_b"/>
</dbReference>
<dbReference type="CDD" id="cd06595">
    <property type="entry name" value="GH31_u1"/>
    <property type="match status" value="1"/>
</dbReference>
<evidence type="ECO:0000259" key="3">
    <source>
        <dbReference type="Pfam" id="PF01055"/>
    </source>
</evidence>
<proteinExistence type="inferred from homology"/>
<reference evidence="6" key="2">
    <citation type="journal article" date="2021" name="PeerJ">
        <title>Extensive microbial diversity within the chicken gut microbiome revealed by metagenomics and culture.</title>
        <authorList>
            <person name="Gilroy R."/>
            <person name="Ravi A."/>
            <person name="Getino M."/>
            <person name="Pursley I."/>
            <person name="Horton D.L."/>
            <person name="Alikhan N.F."/>
            <person name="Baker D."/>
            <person name="Gharbi K."/>
            <person name="Hall N."/>
            <person name="Watson M."/>
            <person name="Adriaenssens E.M."/>
            <person name="Foster-Nyarko E."/>
            <person name="Jarju S."/>
            <person name="Secka A."/>
            <person name="Antonio M."/>
            <person name="Oren A."/>
            <person name="Chaudhuri R.R."/>
            <person name="La Ragione R."/>
            <person name="Hildebrand F."/>
            <person name="Pallen M.J."/>
        </authorList>
    </citation>
    <scope>NUCLEOTIDE SEQUENCE</scope>
    <source>
        <strain evidence="6">CHK181-108</strain>
    </source>
</reference>
<evidence type="ECO:0000256" key="2">
    <source>
        <dbReference type="RuleBase" id="RU361185"/>
    </source>
</evidence>
<dbReference type="GO" id="GO:0005975">
    <property type="term" value="P:carbohydrate metabolic process"/>
    <property type="evidence" value="ECO:0007669"/>
    <property type="project" value="InterPro"/>
</dbReference>
<accession>A0A9D1H2B7</accession>
<dbReference type="AlphaFoldDB" id="A0A9D1H2B7"/>
<protein>
    <submittedName>
        <fullName evidence="6">DUF5110 domain-containing protein</fullName>
    </submittedName>
</protein>
<dbReference type="InterPro" id="IPR000322">
    <property type="entry name" value="Glyco_hydro_31_TIM"/>
</dbReference>
<dbReference type="InterPro" id="IPR048395">
    <property type="entry name" value="Glyco_hydro_31_C"/>
</dbReference>
<dbReference type="PANTHER" id="PTHR43863">
    <property type="entry name" value="HYDROLASE, PUTATIVE (AFU_ORTHOLOGUE AFUA_1G03140)-RELATED"/>
    <property type="match status" value="1"/>
</dbReference>
<evidence type="ECO:0000313" key="6">
    <source>
        <dbReference type="EMBL" id="HIT84591.1"/>
    </source>
</evidence>
<dbReference type="Gene3D" id="2.60.40.1180">
    <property type="entry name" value="Golgi alpha-mannosidase II"/>
    <property type="match status" value="2"/>
</dbReference>
<dbReference type="EMBL" id="DVLU01000014">
    <property type="protein sequence ID" value="HIT84591.1"/>
    <property type="molecule type" value="Genomic_DNA"/>
</dbReference>
<dbReference type="SUPFAM" id="SSF51011">
    <property type="entry name" value="Glycosyl hydrolase domain"/>
    <property type="match status" value="1"/>
</dbReference>
<feature type="domain" description="Glycoside hydrolase family 31 TIM barrel" evidence="3">
    <location>
        <begin position="192"/>
        <end position="494"/>
    </location>
</feature>
<comment type="similarity">
    <text evidence="1 2">Belongs to the glycosyl hydrolase 31 family.</text>
</comment>
<dbReference type="Gene3D" id="3.20.20.80">
    <property type="entry name" value="Glycosidases"/>
    <property type="match status" value="1"/>
</dbReference>
<dbReference type="Pfam" id="PF01055">
    <property type="entry name" value="Glyco_hydro_31_2nd"/>
    <property type="match status" value="1"/>
</dbReference>
<dbReference type="Proteomes" id="UP000824165">
    <property type="component" value="Unassembled WGS sequence"/>
</dbReference>
<reference evidence="6" key="1">
    <citation type="submission" date="2020-10" db="EMBL/GenBank/DDBJ databases">
        <authorList>
            <person name="Gilroy R."/>
        </authorList>
    </citation>
    <scope>NUCLEOTIDE SEQUENCE</scope>
    <source>
        <strain evidence="6">CHK181-108</strain>
    </source>
</reference>
<evidence type="ECO:0000256" key="1">
    <source>
        <dbReference type="ARBA" id="ARBA00007806"/>
    </source>
</evidence>
<feature type="domain" description="DUF5110" evidence="4">
    <location>
        <begin position="609"/>
        <end position="676"/>
    </location>
</feature>
<comment type="caution">
    <text evidence="6">The sequence shown here is derived from an EMBL/GenBank/DDBJ whole genome shotgun (WGS) entry which is preliminary data.</text>
</comment>